<evidence type="ECO:0000256" key="3">
    <source>
        <dbReference type="ARBA" id="ARBA00022801"/>
    </source>
</evidence>
<dbReference type="PRINTS" id="PR00413">
    <property type="entry name" value="HADHALOGNASE"/>
</dbReference>
<keyword evidence="2" id="KW-0479">Metal-binding</keyword>
<dbReference type="InterPro" id="IPR036412">
    <property type="entry name" value="HAD-like_sf"/>
</dbReference>
<reference evidence="6" key="1">
    <citation type="journal article" date="2014" name="Sci. Data">
        <title>Genomes of diverse isolates of the marine cyanobacterium Prochlorococcus.</title>
        <authorList>
            <person name="Biller S."/>
            <person name="Berube P."/>
            <person name="Thompson J."/>
            <person name="Kelly L."/>
            <person name="Roggensack S."/>
            <person name="Awad L."/>
            <person name="Roache-Johnson K."/>
            <person name="Ding H."/>
            <person name="Giovannoni S.J."/>
            <person name="Moore L.R."/>
            <person name="Chisholm S.W."/>
        </authorList>
    </citation>
    <scope>NUCLEOTIDE SEQUENCE [LARGE SCALE GENOMIC DNA]</scope>
</reference>
<evidence type="ECO:0000256" key="1">
    <source>
        <dbReference type="ARBA" id="ARBA00001946"/>
    </source>
</evidence>
<evidence type="ECO:0000256" key="2">
    <source>
        <dbReference type="ARBA" id="ARBA00022723"/>
    </source>
</evidence>
<comment type="caution">
    <text evidence="5">The sequence shown here is derived from an EMBL/GenBank/DDBJ whole genome shotgun (WGS) entry which is preliminary data.</text>
</comment>
<proteinExistence type="predicted"/>
<dbReference type="InterPro" id="IPR051400">
    <property type="entry name" value="HAD-like_hydrolase"/>
</dbReference>
<dbReference type="InterPro" id="IPR023214">
    <property type="entry name" value="HAD_sf"/>
</dbReference>
<comment type="cofactor">
    <cofactor evidence="1">
        <name>Mg(2+)</name>
        <dbReference type="ChEBI" id="CHEBI:18420"/>
    </cofactor>
</comment>
<dbReference type="GO" id="GO:0018784">
    <property type="term" value="F:(S)-2-haloacid dehalogenase activity"/>
    <property type="evidence" value="ECO:0007669"/>
    <property type="project" value="UniProtKB-EC"/>
</dbReference>
<dbReference type="Pfam" id="PF00702">
    <property type="entry name" value="Hydrolase"/>
    <property type="match status" value="1"/>
</dbReference>
<dbReference type="AlphaFoldDB" id="A0A0A2BBH9"/>
<dbReference type="RefSeq" id="WP_050496393.1">
    <property type="nucleotide sequence ID" value="NZ_JNAR01000002.1"/>
</dbReference>
<keyword evidence="4" id="KW-0460">Magnesium</keyword>
<dbReference type="GO" id="GO:0044281">
    <property type="term" value="P:small molecule metabolic process"/>
    <property type="evidence" value="ECO:0007669"/>
    <property type="project" value="UniProtKB-ARBA"/>
</dbReference>
<dbReference type="SUPFAM" id="SSF56784">
    <property type="entry name" value="HAD-like"/>
    <property type="match status" value="1"/>
</dbReference>
<dbReference type="SFLD" id="SFLDG01129">
    <property type="entry name" value="C1.5:_HAD__Beta-PGM__Phosphata"/>
    <property type="match status" value="1"/>
</dbReference>
<evidence type="ECO:0000256" key="4">
    <source>
        <dbReference type="ARBA" id="ARBA00022842"/>
    </source>
</evidence>
<dbReference type="Proteomes" id="UP000030481">
    <property type="component" value="Unassembled WGS sequence"/>
</dbReference>
<dbReference type="GO" id="GO:0046872">
    <property type="term" value="F:metal ion binding"/>
    <property type="evidence" value="ECO:0007669"/>
    <property type="project" value="UniProtKB-KW"/>
</dbReference>
<accession>A0A0A2BBH9</accession>
<dbReference type="Gene3D" id="1.10.150.520">
    <property type="match status" value="1"/>
</dbReference>
<name>A0A0A2BBH9_PROMR</name>
<dbReference type="GO" id="GO:0016791">
    <property type="term" value="F:phosphatase activity"/>
    <property type="evidence" value="ECO:0007669"/>
    <property type="project" value="TreeGrafter"/>
</dbReference>
<keyword evidence="3 5" id="KW-0378">Hydrolase</keyword>
<evidence type="ECO:0000313" key="6">
    <source>
        <dbReference type="Proteomes" id="UP000030481"/>
    </source>
</evidence>
<dbReference type="PANTHER" id="PTHR46470:SF2">
    <property type="entry name" value="GLYCERALDEHYDE 3-PHOSPHATE PHOSPHATASE"/>
    <property type="match status" value="1"/>
</dbReference>
<dbReference type="EC" id="3.8.1.2" evidence="5"/>
<dbReference type="PANTHER" id="PTHR46470">
    <property type="entry name" value="N-ACYLNEURAMINATE-9-PHOSPHATASE"/>
    <property type="match status" value="1"/>
</dbReference>
<sequence>MTFNIINKKSFIEIPKAIIFDTDNTLYPYKPSHKVALKAAINKASKILSISESEFKKAYLISREEVKYRLGEVASSHSRLLYFQRAIEILGLQSQILLSLDLEQTYWRTFLQNSELFPNVIELLKILKKQNIKTAIVTDLTAQIQFRKIIYFGLEDYFDYIVTSEESGKDKPFQNSFELVLKKLDIEANKCWMIGDSFNSDMVGSNKLGIVSIHKKERSHFFKKEVSYVDAEFSEFKSLQDFFISNIF</sequence>
<dbReference type="InterPro" id="IPR006439">
    <property type="entry name" value="HAD-SF_hydro_IA"/>
</dbReference>
<organism evidence="5 6">
    <name type="scientific">Prochlorococcus marinus str. MIT 9401</name>
    <dbReference type="NCBI Taxonomy" id="167551"/>
    <lineage>
        <taxon>Bacteria</taxon>
        <taxon>Bacillati</taxon>
        <taxon>Cyanobacteriota</taxon>
        <taxon>Cyanophyceae</taxon>
        <taxon>Synechococcales</taxon>
        <taxon>Prochlorococcaceae</taxon>
        <taxon>Prochlorococcus</taxon>
    </lineage>
</organism>
<dbReference type="EMBL" id="JNAR01000002">
    <property type="protein sequence ID" value="KGG10502.1"/>
    <property type="molecule type" value="Genomic_DNA"/>
</dbReference>
<protein>
    <submittedName>
        <fullName evidence="5">2-haloalkanoic acid dehalogenase</fullName>
        <ecNumber evidence="5">3.8.1.2</ecNumber>
    </submittedName>
</protein>
<evidence type="ECO:0000313" key="5">
    <source>
        <dbReference type="EMBL" id="KGG10502.1"/>
    </source>
</evidence>
<dbReference type="SFLD" id="SFLDS00003">
    <property type="entry name" value="Haloacid_Dehalogenase"/>
    <property type="match status" value="1"/>
</dbReference>
<dbReference type="Gene3D" id="3.40.50.1000">
    <property type="entry name" value="HAD superfamily/HAD-like"/>
    <property type="match status" value="1"/>
</dbReference>
<dbReference type="NCBIfam" id="TIGR01549">
    <property type="entry name" value="HAD-SF-IA-v1"/>
    <property type="match status" value="1"/>
</dbReference>
<gene>
    <name evidence="5" type="ORF">EV01_0130</name>
</gene>